<protein>
    <recommendedName>
        <fullName evidence="4">Glucose-methanol-choline oxidoreductase C-terminal domain-containing protein</fullName>
    </recommendedName>
</protein>
<evidence type="ECO:0000256" key="3">
    <source>
        <dbReference type="ARBA" id="ARBA00022827"/>
    </source>
</evidence>
<dbReference type="EMBL" id="BSYR01000020">
    <property type="protein sequence ID" value="GMI84564.1"/>
    <property type="molecule type" value="Genomic_DNA"/>
</dbReference>
<dbReference type="Proteomes" id="UP001165190">
    <property type="component" value="Unassembled WGS sequence"/>
</dbReference>
<keyword evidence="6" id="KW-1185">Reference proteome</keyword>
<organism evidence="5 6">
    <name type="scientific">Hibiscus trionum</name>
    <name type="common">Flower of an hour</name>
    <dbReference type="NCBI Taxonomy" id="183268"/>
    <lineage>
        <taxon>Eukaryota</taxon>
        <taxon>Viridiplantae</taxon>
        <taxon>Streptophyta</taxon>
        <taxon>Embryophyta</taxon>
        <taxon>Tracheophyta</taxon>
        <taxon>Spermatophyta</taxon>
        <taxon>Magnoliopsida</taxon>
        <taxon>eudicotyledons</taxon>
        <taxon>Gunneridae</taxon>
        <taxon>Pentapetalae</taxon>
        <taxon>rosids</taxon>
        <taxon>malvids</taxon>
        <taxon>Malvales</taxon>
        <taxon>Malvaceae</taxon>
        <taxon>Malvoideae</taxon>
        <taxon>Hibiscus</taxon>
    </lineage>
</organism>
<dbReference type="PANTHER" id="PTHR45968">
    <property type="entry name" value="OSJNBA0019K04.7 PROTEIN"/>
    <property type="match status" value="1"/>
</dbReference>
<dbReference type="AlphaFoldDB" id="A0A9W7HVT6"/>
<dbReference type="PANTHER" id="PTHR45968:SF20">
    <property type="entry name" value="PROTEIN HOTHEAD-LIKE ISOFORM X1"/>
    <property type="match status" value="1"/>
</dbReference>
<comment type="cofactor">
    <cofactor evidence="1">
        <name>FAD</name>
        <dbReference type="ChEBI" id="CHEBI:57692"/>
    </cofactor>
</comment>
<evidence type="ECO:0000256" key="1">
    <source>
        <dbReference type="ARBA" id="ARBA00001974"/>
    </source>
</evidence>
<comment type="caution">
    <text evidence="5">The sequence shown here is derived from an EMBL/GenBank/DDBJ whole genome shotgun (WGS) entry which is preliminary data.</text>
</comment>
<dbReference type="Gene3D" id="3.30.410.40">
    <property type="match status" value="1"/>
</dbReference>
<dbReference type="Pfam" id="PF05199">
    <property type="entry name" value="GMC_oxred_C"/>
    <property type="match status" value="1"/>
</dbReference>
<dbReference type="OrthoDB" id="269227at2759"/>
<sequence>MQVNLRLKNRNATTSLEMMVNMQVNLRLKNTTIRDLLEMMVNMQVNLRLKNRNATTSLEQYCIDTVMTVWHYHGGCRIGKVVDKDFKVFGVDGLRVIDASTFSFSPGTNPQATIMMLGRSMGRRILQRRRR</sequence>
<keyword evidence="3" id="KW-0274">FAD</keyword>
<name>A0A9W7HVT6_HIBTR</name>
<dbReference type="InterPro" id="IPR051871">
    <property type="entry name" value="GMC_Oxidoreductase-Related"/>
</dbReference>
<gene>
    <name evidence="5" type="ORF">HRI_002125700</name>
</gene>
<dbReference type="InterPro" id="IPR007867">
    <property type="entry name" value="GMC_OxRtase_C"/>
</dbReference>
<reference evidence="5" key="1">
    <citation type="submission" date="2023-05" db="EMBL/GenBank/DDBJ databases">
        <title>Genome and transcriptome analyses reveal genes involved in the formation of fine ridges on petal epidermal cells in Hibiscus trionum.</title>
        <authorList>
            <person name="Koshimizu S."/>
            <person name="Masuda S."/>
            <person name="Ishii T."/>
            <person name="Shirasu K."/>
            <person name="Hoshino A."/>
            <person name="Arita M."/>
        </authorList>
    </citation>
    <scope>NUCLEOTIDE SEQUENCE</scope>
    <source>
        <strain evidence="5">Hamamatsu line</strain>
    </source>
</reference>
<evidence type="ECO:0000313" key="5">
    <source>
        <dbReference type="EMBL" id="GMI84564.1"/>
    </source>
</evidence>
<dbReference type="SUPFAM" id="SSF51905">
    <property type="entry name" value="FAD/NAD(P)-binding domain"/>
    <property type="match status" value="1"/>
</dbReference>
<evidence type="ECO:0000313" key="6">
    <source>
        <dbReference type="Proteomes" id="UP001165190"/>
    </source>
</evidence>
<feature type="domain" description="Glucose-methanol-choline oxidoreductase C-terminal" evidence="4">
    <location>
        <begin position="41"/>
        <end position="118"/>
    </location>
</feature>
<dbReference type="GO" id="GO:0016614">
    <property type="term" value="F:oxidoreductase activity, acting on CH-OH group of donors"/>
    <property type="evidence" value="ECO:0007669"/>
    <property type="project" value="InterPro"/>
</dbReference>
<dbReference type="Gene3D" id="3.50.50.60">
    <property type="entry name" value="FAD/NAD(P)-binding domain"/>
    <property type="match status" value="1"/>
</dbReference>
<keyword evidence="2" id="KW-0285">Flavoprotein</keyword>
<evidence type="ECO:0000256" key="2">
    <source>
        <dbReference type="ARBA" id="ARBA00022630"/>
    </source>
</evidence>
<accession>A0A9W7HVT6</accession>
<dbReference type="InterPro" id="IPR036188">
    <property type="entry name" value="FAD/NAD-bd_sf"/>
</dbReference>
<evidence type="ECO:0000259" key="4">
    <source>
        <dbReference type="Pfam" id="PF05199"/>
    </source>
</evidence>
<proteinExistence type="predicted"/>